<organism evidence="1 2">
    <name type="scientific">Populus alba</name>
    <name type="common">White poplar</name>
    <dbReference type="NCBI Taxonomy" id="43335"/>
    <lineage>
        <taxon>Eukaryota</taxon>
        <taxon>Viridiplantae</taxon>
        <taxon>Streptophyta</taxon>
        <taxon>Embryophyta</taxon>
        <taxon>Tracheophyta</taxon>
        <taxon>Spermatophyta</taxon>
        <taxon>Magnoliopsida</taxon>
        <taxon>eudicotyledons</taxon>
        <taxon>Gunneridae</taxon>
        <taxon>Pentapetalae</taxon>
        <taxon>rosids</taxon>
        <taxon>fabids</taxon>
        <taxon>Malpighiales</taxon>
        <taxon>Salicaceae</taxon>
        <taxon>Saliceae</taxon>
        <taxon>Populus</taxon>
    </lineage>
</organism>
<evidence type="ECO:0000313" key="1">
    <source>
        <dbReference type="EMBL" id="KAL3569871.1"/>
    </source>
</evidence>
<proteinExistence type="predicted"/>
<dbReference type="EMBL" id="RCHU02000016">
    <property type="protein sequence ID" value="KAL3569871.1"/>
    <property type="molecule type" value="Genomic_DNA"/>
</dbReference>
<dbReference type="Proteomes" id="UP000309997">
    <property type="component" value="Unassembled WGS sequence"/>
</dbReference>
<sequence>MARAMGMGMGLGSSSSATVAVDKATSDLLIGPDWTMNIDICDSVNSNYWQAKDVVKALKKRLQHRSPRVQLLALTLLETMVKNCGDYVHFQIAERNILGEMVKIVKKKTDMHVRDKILALIDSWQEAFGGPGGKHSQYYWAYEELRRAGVQFPQRSSNAAPIFTPPATNPTLRIAQPGYGMPSNSSSRLDETMAAEIEGLSLSSLDSMRDVMELLSDMLQAVNPRDREAVKDEVIVDLVNQCRSNQKKLMQMLTTTGDEELLGKGLELNDSMQILLAKHDAIASGSPMPTQVTSLSPKSSEGCSSDIKPTEARDASPRSMTNSAMPVANVTRSAVDEEDEEDDFAQLARRHSKTQSGSSQSSGGTNGALVPLDVGMPTASTSSPSNSLALADPSLPVKTMKDQDMIDFLSLALSTTSTSPPTPPTPPVSNQAMPQIPPSSSTQGYPYVSQTYPFQPQLRPEPQQQSVPQPQQRLQHQSQPQLQPQFQPQLQSQHPQYSSVYPPPPWAATPGYLNNQNHTSTTNNTFSSLQSNSTVSYTPMQAARPMQQFNSLPTRAGNGSIINGDSSSASRVPAPPGQKQSFVPSYRLFDDLNVLGNSDGRFKMNGSTPPSLSGSSGQRDDNQISNLCLQRSELCKDKGVLLLQMNKGMEGSMSTPKGKEDEPRKEAIYTHFAHMAIPIPIEKLFAKAPSCNMQDFSPSDPRHGRLMKYVAQDSGCQINVSAWTCWRGRSSHQKIN</sequence>
<protein>
    <submittedName>
        <fullName evidence="1">Uncharacterized protein</fullName>
    </submittedName>
</protein>
<evidence type="ECO:0000313" key="2">
    <source>
        <dbReference type="Proteomes" id="UP000309997"/>
    </source>
</evidence>
<gene>
    <name evidence="1" type="ORF">D5086_029761</name>
</gene>
<reference evidence="1 2" key="1">
    <citation type="journal article" date="2024" name="Plant Biotechnol. J.">
        <title>Genome and CRISPR/Cas9 system of a widespread forest tree (Populus alba) in the world.</title>
        <authorList>
            <person name="Liu Y.J."/>
            <person name="Jiang P.F."/>
            <person name="Han X.M."/>
            <person name="Li X.Y."/>
            <person name="Wang H.M."/>
            <person name="Wang Y.J."/>
            <person name="Wang X.X."/>
            <person name="Zeng Q.Y."/>
        </authorList>
    </citation>
    <scope>NUCLEOTIDE SEQUENCE [LARGE SCALE GENOMIC DNA]</scope>
    <source>
        <strain evidence="2">cv. PAL-ZL1</strain>
    </source>
</reference>
<accession>A0ACC4AVA9</accession>
<name>A0ACC4AVA9_POPAL</name>
<comment type="caution">
    <text evidence="1">The sequence shown here is derived from an EMBL/GenBank/DDBJ whole genome shotgun (WGS) entry which is preliminary data.</text>
</comment>
<keyword evidence="2" id="KW-1185">Reference proteome</keyword>